<protein>
    <recommendedName>
        <fullName evidence="3">F-box domain-containing protein</fullName>
    </recommendedName>
</protein>
<reference evidence="1" key="1">
    <citation type="submission" date="2020-05" db="EMBL/GenBank/DDBJ databases">
        <title>Mycena genomes resolve the evolution of fungal bioluminescence.</title>
        <authorList>
            <person name="Tsai I.J."/>
        </authorList>
    </citation>
    <scope>NUCLEOTIDE SEQUENCE</scope>
    <source>
        <strain evidence="1">160909Yilan</strain>
    </source>
</reference>
<name>A0A8H7CWV5_9AGAR</name>
<evidence type="ECO:0008006" key="3">
    <source>
        <dbReference type="Google" id="ProtNLM"/>
    </source>
</evidence>
<dbReference type="EMBL" id="JACAZH010000014">
    <property type="protein sequence ID" value="KAF7351132.1"/>
    <property type="molecule type" value="Genomic_DNA"/>
</dbReference>
<proteinExistence type="predicted"/>
<keyword evidence="2" id="KW-1185">Reference proteome</keyword>
<accession>A0A8H7CWV5</accession>
<dbReference type="AlphaFoldDB" id="A0A8H7CWV5"/>
<organism evidence="1 2">
    <name type="scientific">Mycena sanguinolenta</name>
    <dbReference type="NCBI Taxonomy" id="230812"/>
    <lineage>
        <taxon>Eukaryota</taxon>
        <taxon>Fungi</taxon>
        <taxon>Dikarya</taxon>
        <taxon>Basidiomycota</taxon>
        <taxon>Agaricomycotina</taxon>
        <taxon>Agaricomycetes</taxon>
        <taxon>Agaricomycetidae</taxon>
        <taxon>Agaricales</taxon>
        <taxon>Marasmiineae</taxon>
        <taxon>Mycenaceae</taxon>
        <taxon>Mycena</taxon>
    </lineage>
</organism>
<gene>
    <name evidence="1" type="ORF">MSAN_01675700</name>
</gene>
<evidence type="ECO:0000313" key="1">
    <source>
        <dbReference type="EMBL" id="KAF7351132.1"/>
    </source>
</evidence>
<evidence type="ECO:0000313" key="2">
    <source>
        <dbReference type="Proteomes" id="UP000623467"/>
    </source>
</evidence>
<comment type="caution">
    <text evidence="1">The sequence shown here is derived from an EMBL/GenBank/DDBJ whole genome shotgun (WGS) entry which is preliminary data.</text>
</comment>
<sequence length="383" mass="43460">MTGMSLDALPLELLFNLPQHLHSIEDLLSLFSTCRTLFRACSNPNPKIVLRLAADSGRVFFRPHPHLLLAATARQLADWAVEEEHHRYLLEAAIHGGVEKLFELAIDVAGLSMDDIRRLYTYKCDVLNPLNRDLDITAGPASYYGMTVCNDPETALLSWAIYGELFHHSLELAYLPFPRYKPLSSIIRFKWFVYCMPDINSFNYMEFPRDERPQFFTKEADSRSQEYVDRTQQLSMNEAVHGFLSASSWKEELYESPSFQATSQSLHELYVYCAMHAGLKSLELLVPGGVEKLEPELDVIAAGIRTSVHEDGEKELQAGESLADSKAKRLLRLIGDPWLFNAYPTLTDDMNFTLWGTWPGDDDVDPLMRAIRTPPQKESAGPL</sequence>
<dbReference type="Proteomes" id="UP000623467">
    <property type="component" value="Unassembled WGS sequence"/>
</dbReference>
<dbReference type="OrthoDB" id="2853639at2759"/>